<protein>
    <submittedName>
        <fullName evidence="1">Glycosyltransferase</fullName>
    </submittedName>
</protein>
<evidence type="ECO:0000313" key="1">
    <source>
        <dbReference type="EMBL" id="MFG6417075.1"/>
    </source>
</evidence>
<dbReference type="Proteomes" id="UP001606300">
    <property type="component" value="Unassembled WGS sequence"/>
</dbReference>
<dbReference type="SUPFAM" id="SSF53756">
    <property type="entry name" value="UDP-Glycosyltransferase/glycogen phosphorylase"/>
    <property type="match status" value="1"/>
</dbReference>
<proteinExistence type="predicted"/>
<keyword evidence="2" id="KW-1185">Reference proteome</keyword>
<sequence>MSTRVTLLTTVDFWTPGSGHRARIDSLVRGLAGEVALTVLLPTPAPPAAAAHLAATAPQARLASLRPPPDGPRDLALARLNGFFAAHAQDACIIEFMQLSWMLPAVPPGVMRLIDTHAVASQHDAMLAQRGLLPGPVISAAQERGLLAAYDSVIAICAPDAAVYAGWLGADKVVLAPHAQPLHSSPHRPEAERLLLVAGDYPPNREGLTWFLGEVWPHLRDWDDRLTLDVVGSVGPGLGLASDQGEGLLVHGQVPDLTAAYARADLCINPVRCGGGLKIKTVEALAHGRPLITTAHGARSLEAHAGRAFAVADTPAAWVDVVVQLADDLPARERLAQTARALAADQFSAAACYGPLIAALRR</sequence>
<comment type="caution">
    <text evidence="1">The sequence shown here is derived from an EMBL/GenBank/DDBJ whole genome shotgun (WGS) entry which is preliminary data.</text>
</comment>
<dbReference type="Pfam" id="PF13692">
    <property type="entry name" value="Glyco_trans_1_4"/>
    <property type="match status" value="1"/>
</dbReference>
<evidence type="ECO:0000313" key="2">
    <source>
        <dbReference type="Proteomes" id="UP001606300"/>
    </source>
</evidence>
<accession>A0ABW7EU87</accession>
<reference evidence="1 2" key="1">
    <citation type="submission" date="2024-09" db="EMBL/GenBank/DDBJ databases">
        <title>Novel species of the genus Pelomonas and Roseateles isolated from streams.</title>
        <authorList>
            <person name="Lu H."/>
        </authorList>
    </citation>
    <scope>NUCLEOTIDE SEQUENCE [LARGE SCALE GENOMIC DNA]</scope>
    <source>
        <strain evidence="1 2">DC23W</strain>
    </source>
</reference>
<dbReference type="RefSeq" id="WP_394473135.1">
    <property type="nucleotide sequence ID" value="NZ_JBIGHY010000016.1"/>
</dbReference>
<dbReference type="Gene3D" id="3.40.50.2000">
    <property type="entry name" value="Glycogen Phosphorylase B"/>
    <property type="match status" value="1"/>
</dbReference>
<name>A0ABW7EU87_9BURK</name>
<organism evidence="1 2">
    <name type="scientific">Pelomonas dachongensis</name>
    <dbReference type="NCBI Taxonomy" id="3299029"/>
    <lineage>
        <taxon>Bacteria</taxon>
        <taxon>Pseudomonadati</taxon>
        <taxon>Pseudomonadota</taxon>
        <taxon>Betaproteobacteria</taxon>
        <taxon>Burkholderiales</taxon>
        <taxon>Sphaerotilaceae</taxon>
        <taxon>Roseateles</taxon>
    </lineage>
</organism>
<gene>
    <name evidence="1" type="ORF">ACG02S_24575</name>
</gene>
<dbReference type="EMBL" id="JBIGHY010000016">
    <property type="protein sequence ID" value="MFG6417075.1"/>
    <property type="molecule type" value="Genomic_DNA"/>
</dbReference>
<dbReference type="CDD" id="cd03801">
    <property type="entry name" value="GT4_PimA-like"/>
    <property type="match status" value="1"/>
</dbReference>